<dbReference type="NCBIfam" id="TIGR03971">
    <property type="entry name" value="SDR_subfam_1"/>
    <property type="match status" value="1"/>
</dbReference>
<dbReference type="SUPFAM" id="SSF51735">
    <property type="entry name" value="NAD(P)-binding Rossmann-fold domains"/>
    <property type="match status" value="1"/>
</dbReference>
<evidence type="ECO:0000256" key="2">
    <source>
        <dbReference type="ARBA" id="ARBA00023002"/>
    </source>
</evidence>
<dbReference type="Proteomes" id="UP000565715">
    <property type="component" value="Unassembled WGS sequence"/>
</dbReference>
<evidence type="ECO:0000256" key="3">
    <source>
        <dbReference type="ARBA" id="ARBA00023027"/>
    </source>
</evidence>
<dbReference type="NCBIfam" id="NF009467">
    <property type="entry name" value="PRK12826.1-3"/>
    <property type="match status" value="1"/>
</dbReference>
<dbReference type="InterPro" id="IPR020904">
    <property type="entry name" value="Sc_DH/Rdtase_CS"/>
</dbReference>
<dbReference type="CDD" id="cd05233">
    <property type="entry name" value="SDR_c"/>
    <property type="match status" value="1"/>
</dbReference>
<accession>A0A846XGJ9</accession>
<dbReference type="Pfam" id="PF00106">
    <property type="entry name" value="adh_short"/>
    <property type="match status" value="1"/>
</dbReference>
<comment type="similarity">
    <text evidence="1 4">Belongs to the short-chain dehydrogenases/reductases (SDR) family.</text>
</comment>
<dbReference type="RefSeq" id="WP_084471419.1">
    <property type="nucleotide sequence ID" value="NZ_JAAXOO010000004.1"/>
</dbReference>
<protein>
    <submittedName>
        <fullName evidence="5">Mycofactocin-coupled SDR family oxidoreductase</fullName>
    </submittedName>
</protein>
<dbReference type="FunFam" id="3.40.50.720:FF:000084">
    <property type="entry name" value="Short-chain dehydrogenase reductase"/>
    <property type="match status" value="1"/>
</dbReference>
<dbReference type="Gene3D" id="3.40.50.720">
    <property type="entry name" value="NAD(P)-binding Rossmann-like Domain"/>
    <property type="match status" value="1"/>
</dbReference>
<dbReference type="InterPro" id="IPR023985">
    <property type="entry name" value="SDR_subfam_1"/>
</dbReference>
<evidence type="ECO:0000256" key="4">
    <source>
        <dbReference type="RuleBase" id="RU000363"/>
    </source>
</evidence>
<name>A0A846XGJ9_9NOCA</name>
<organism evidence="5 6">
    <name type="scientific">Nocardia speluncae</name>
    <dbReference type="NCBI Taxonomy" id="419477"/>
    <lineage>
        <taxon>Bacteria</taxon>
        <taxon>Bacillati</taxon>
        <taxon>Actinomycetota</taxon>
        <taxon>Actinomycetes</taxon>
        <taxon>Mycobacteriales</taxon>
        <taxon>Nocardiaceae</taxon>
        <taxon>Nocardia</taxon>
    </lineage>
</organism>
<reference evidence="5 6" key="1">
    <citation type="submission" date="2020-04" db="EMBL/GenBank/DDBJ databases">
        <title>MicrobeNet Type strains.</title>
        <authorList>
            <person name="Nicholson A.C."/>
        </authorList>
    </citation>
    <scope>NUCLEOTIDE SEQUENCE [LARGE SCALE GENOMIC DNA]</scope>
    <source>
        <strain evidence="5 6">DSM 45078</strain>
    </source>
</reference>
<evidence type="ECO:0000313" key="6">
    <source>
        <dbReference type="Proteomes" id="UP000565715"/>
    </source>
</evidence>
<dbReference type="PROSITE" id="PS00061">
    <property type="entry name" value="ADH_SHORT"/>
    <property type="match status" value="1"/>
</dbReference>
<evidence type="ECO:0000256" key="1">
    <source>
        <dbReference type="ARBA" id="ARBA00006484"/>
    </source>
</evidence>
<proteinExistence type="inferred from homology"/>
<dbReference type="GO" id="GO:0016491">
    <property type="term" value="F:oxidoreductase activity"/>
    <property type="evidence" value="ECO:0007669"/>
    <property type="project" value="UniProtKB-KW"/>
</dbReference>
<dbReference type="PRINTS" id="PR00080">
    <property type="entry name" value="SDRFAMILY"/>
</dbReference>
<keyword evidence="6" id="KW-1185">Reference proteome</keyword>
<keyword evidence="2" id="KW-0560">Oxidoreductase</keyword>
<sequence>MGKLTGQVAFITGAARGQGRAHAVKMASEGADIIAVDRCAPVATAGYEMATEADLAETAKLVEAEGRSIVTAVADTRELEPLQHAVDAGVERFGRLDIVVANAGIAASPKASWELTPDEFREMMDINAVGVWQTTKVAVPHIISGDRGGSIVLISSMAGLRGVPGIAHYVAAKHAVRGLAKSLANELAWANIRVNSVHPGNIRTSMIDNEPMVRGFRPDLENPVLEDTAEIMQKLNLLPQPWLEAEAIADAVLYLVGDTGRGITGAALPVDLGTSEKFPGL</sequence>
<dbReference type="PRINTS" id="PR00081">
    <property type="entry name" value="GDHRDH"/>
</dbReference>
<dbReference type="EMBL" id="JAAXOO010000004">
    <property type="protein sequence ID" value="NKY34485.1"/>
    <property type="molecule type" value="Genomic_DNA"/>
</dbReference>
<dbReference type="PANTHER" id="PTHR24321">
    <property type="entry name" value="DEHYDROGENASES, SHORT CHAIN"/>
    <property type="match status" value="1"/>
</dbReference>
<comment type="caution">
    <text evidence="5">The sequence shown here is derived from an EMBL/GenBank/DDBJ whole genome shotgun (WGS) entry which is preliminary data.</text>
</comment>
<dbReference type="InterPro" id="IPR036291">
    <property type="entry name" value="NAD(P)-bd_dom_sf"/>
</dbReference>
<dbReference type="InterPro" id="IPR002347">
    <property type="entry name" value="SDR_fam"/>
</dbReference>
<dbReference type="PANTHER" id="PTHR24321:SF8">
    <property type="entry name" value="ESTRADIOL 17-BETA-DEHYDROGENASE 8-RELATED"/>
    <property type="match status" value="1"/>
</dbReference>
<keyword evidence="3" id="KW-0520">NAD</keyword>
<evidence type="ECO:0000313" key="5">
    <source>
        <dbReference type="EMBL" id="NKY34485.1"/>
    </source>
</evidence>
<dbReference type="AlphaFoldDB" id="A0A846XGJ9"/>
<gene>
    <name evidence="5" type="ORF">HGA13_15595</name>
</gene>